<evidence type="ECO:0000256" key="5">
    <source>
        <dbReference type="ARBA" id="ARBA00023027"/>
    </source>
</evidence>
<dbReference type="CDD" id="cd09019">
    <property type="entry name" value="galactose_mutarotase_like"/>
    <property type="match status" value="1"/>
</dbReference>
<comment type="cofactor">
    <cofactor evidence="2">
        <name>NAD(+)</name>
        <dbReference type="ChEBI" id="CHEBI:57540"/>
    </cofactor>
</comment>
<dbReference type="CDD" id="cd05247">
    <property type="entry name" value="UDP_G4E_1_SDR_e"/>
    <property type="match status" value="1"/>
</dbReference>
<dbReference type="GO" id="GO:0006012">
    <property type="term" value="P:galactose metabolic process"/>
    <property type="evidence" value="ECO:0007669"/>
    <property type="project" value="UniProtKB-KW"/>
</dbReference>
<organism evidence="13 14">
    <name type="scientific">Metschnikowia aff. pulcherrima</name>
    <dbReference type="NCBI Taxonomy" id="2163413"/>
    <lineage>
        <taxon>Eukaryota</taxon>
        <taxon>Fungi</taxon>
        <taxon>Dikarya</taxon>
        <taxon>Ascomycota</taxon>
        <taxon>Saccharomycotina</taxon>
        <taxon>Pichiomycetes</taxon>
        <taxon>Metschnikowiaceae</taxon>
        <taxon>Metschnikowia</taxon>
    </lineage>
</organism>
<evidence type="ECO:0000256" key="1">
    <source>
        <dbReference type="ARBA" id="ARBA00000083"/>
    </source>
</evidence>
<evidence type="ECO:0000256" key="4">
    <source>
        <dbReference type="ARBA" id="ARBA00005028"/>
    </source>
</evidence>
<evidence type="ECO:0000313" key="13">
    <source>
        <dbReference type="EMBL" id="QBM88658.1"/>
    </source>
</evidence>
<evidence type="ECO:0000256" key="6">
    <source>
        <dbReference type="ARBA" id="ARBA00023144"/>
    </source>
</evidence>
<dbReference type="InterPro" id="IPR047215">
    <property type="entry name" value="Galactose_mutarotase-like"/>
</dbReference>
<dbReference type="SUPFAM" id="SSF51735">
    <property type="entry name" value="NAD(P)-binding Rossmann-fold domains"/>
    <property type="match status" value="1"/>
</dbReference>
<evidence type="ECO:0000256" key="11">
    <source>
        <dbReference type="ARBA" id="ARBA00038238"/>
    </source>
</evidence>
<dbReference type="GO" id="GO:0005829">
    <property type="term" value="C:cytosol"/>
    <property type="evidence" value="ECO:0007669"/>
    <property type="project" value="TreeGrafter"/>
</dbReference>
<gene>
    <name evidence="13" type="primary">MPUL0C06350</name>
    <name evidence="13" type="ORF">METSCH_C06350</name>
</gene>
<dbReference type="InterPro" id="IPR008183">
    <property type="entry name" value="Aldose_1/G6P_1-epimerase"/>
</dbReference>
<dbReference type="NCBIfam" id="NF007956">
    <property type="entry name" value="PRK10675.1"/>
    <property type="match status" value="1"/>
</dbReference>
<proteinExistence type="inferred from homology"/>
<keyword evidence="6" id="KW-0299">Galactose metabolism</keyword>
<reference evidence="14" key="1">
    <citation type="submission" date="2019-03" db="EMBL/GenBank/DDBJ databases">
        <title>Snf2 controls pulcherriminic acid biosynthesis and connects pigmentation and antifungal activity of the yeast Metschnikowia pulcherrima.</title>
        <authorList>
            <person name="Gore-Lloyd D."/>
            <person name="Sumann I."/>
            <person name="Brachmann A.O."/>
            <person name="Schneeberger K."/>
            <person name="Ortiz-Merino R.A."/>
            <person name="Moreno-Beltran M."/>
            <person name="Schlaefli M."/>
            <person name="Kirner P."/>
            <person name="Santos Kron A."/>
            <person name="Wolfe K.H."/>
            <person name="Piel J."/>
            <person name="Ahrens C.H."/>
            <person name="Henk D."/>
            <person name="Freimoser F.M."/>
        </authorList>
    </citation>
    <scope>NUCLEOTIDE SEQUENCE [LARGE SCALE GENOMIC DNA]</scope>
    <source>
        <strain evidence="14">APC 1.2</strain>
    </source>
</reference>
<dbReference type="Proteomes" id="UP000292447">
    <property type="component" value="Chromosome III"/>
</dbReference>
<comment type="function">
    <text evidence="9">Mutarotase converts alpha-aldose to the beta-anomer. It is active on D-glucose, L-arabinose, D-xylose, D-galactose, maltose and lactose.</text>
</comment>
<dbReference type="SUPFAM" id="SSF74650">
    <property type="entry name" value="Galactose mutarotase-like"/>
    <property type="match status" value="1"/>
</dbReference>
<evidence type="ECO:0000256" key="8">
    <source>
        <dbReference type="ARBA" id="ARBA00023277"/>
    </source>
</evidence>
<dbReference type="Gene3D" id="3.90.25.10">
    <property type="entry name" value="UDP-galactose 4-epimerase, domain 1"/>
    <property type="match status" value="1"/>
</dbReference>
<dbReference type="PANTHER" id="PTHR43725">
    <property type="entry name" value="UDP-GLUCOSE 4-EPIMERASE"/>
    <property type="match status" value="1"/>
</dbReference>
<keyword evidence="14" id="KW-1185">Reference proteome</keyword>
<evidence type="ECO:0000256" key="2">
    <source>
        <dbReference type="ARBA" id="ARBA00001911"/>
    </source>
</evidence>
<evidence type="ECO:0000256" key="10">
    <source>
        <dbReference type="ARBA" id="ARBA00037955"/>
    </source>
</evidence>
<dbReference type="GO" id="GO:0030246">
    <property type="term" value="F:carbohydrate binding"/>
    <property type="evidence" value="ECO:0007669"/>
    <property type="project" value="InterPro"/>
</dbReference>
<dbReference type="Pfam" id="PF01370">
    <property type="entry name" value="Epimerase"/>
    <property type="match status" value="1"/>
</dbReference>
<comment type="pathway">
    <text evidence="3">Carbohydrate metabolism; galactose metabolism.</text>
</comment>
<dbReference type="EMBL" id="CP034458">
    <property type="protein sequence ID" value="QBM88658.1"/>
    <property type="molecule type" value="Genomic_DNA"/>
</dbReference>
<dbReference type="InterPro" id="IPR005886">
    <property type="entry name" value="UDP_G4E"/>
</dbReference>
<dbReference type="AlphaFoldDB" id="A0A4P6XRD6"/>
<feature type="domain" description="NAD-dependent epimerase/dehydratase" evidence="12">
    <location>
        <begin position="7"/>
        <end position="262"/>
    </location>
</feature>
<comment type="similarity">
    <text evidence="11">In the C-terminal section; belongs to the aldose epimerase family.</text>
</comment>
<dbReference type="Pfam" id="PF01263">
    <property type="entry name" value="Aldose_epim"/>
    <property type="match status" value="1"/>
</dbReference>
<comment type="pathway">
    <text evidence="4">Carbohydrate metabolism; hexose metabolism.</text>
</comment>
<keyword evidence="8" id="KW-0119">Carbohydrate metabolism</keyword>
<accession>A0A4P6XRD6</accession>
<comment type="similarity">
    <text evidence="10">In the N-terminal section; belongs to the NAD(P)-dependent epimerase/dehydratase family.</text>
</comment>
<dbReference type="InterPro" id="IPR001509">
    <property type="entry name" value="Epimerase_deHydtase"/>
</dbReference>
<dbReference type="GO" id="GO:0003978">
    <property type="term" value="F:UDP-glucose 4-epimerase activity"/>
    <property type="evidence" value="ECO:0007669"/>
    <property type="project" value="UniProtKB-EC"/>
</dbReference>
<evidence type="ECO:0000259" key="12">
    <source>
        <dbReference type="Pfam" id="PF01370"/>
    </source>
</evidence>
<dbReference type="Gene3D" id="3.40.50.720">
    <property type="entry name" value="NAD(P)-binding Rossmann-like Domain"/>
    <property type="match status" value="1"/>
</dbReference>
<dbReference type="NCBIfam" id="TIGR01179">
    <property type="entry name" value="galE"/>
    <property type="match status" value="1"/>
</dbReference>
<protein>
    <submittedName>
        <fullName evidence="13">Aldose 1-epimerase</fullName>
    </submittedName>
</protein>
<dbReference type="InterPro" id="IPR011013">
    <property type="entry name" value="Gal_mutarotase_sf_dom"/>
</dbReference>
<keyword evidence="7" id="KW-0413">Isomerase</keyword>
<evidence type="ECO:0000256" key="3">
    <source>
        <dbReference type="ARBA" id="ARBA00004947"/>
    </source>
</evidence>
<dbReference type="InterPro" id="IPR036291">
    <property type="entry name" value="NAD(P)-bd_dom_sf"/>
</dbReference>
<evidence type="ECO:0000313" key="14">
    <source>
        <dbReference type="Proteomes" id="UP000292447"/>
    </source>
</evidence>
<dbReference type="STRING" id="2163413.A0A4P6XRD6"/>
<name>A0A4P6XRD6_9ASCO</name>
<keyword evidence="5" id="KW-0520">NAD</keyword>
<dbReference type="Gene3D" id="2.70.98.10">
    <property type="match status" value="1"/>
</dbReference>
<evidence type="ECO:0000256" key="9">
    <source>
        <dbReference type="ARBA" id="ARBA00037676"/>
    </source>
</evidence>
<sequence length="687" mass="76666">MPEKKFILVTGGAGYIGSHTTVELIQNGYNVVIVDNLVNSSYDAVARIEYIVKQQIPFHKVDIGDTEALLQVFSKYDILGVIHFAALKAVGESTKIPLDYYFNNVRGTLSLLTVMKTQNVKTIVFSSSATVYGDATRFKDMIPIPEHCPTGATNPYGRTKLMIEEMLRDVQNADNSWRAAVLRYFNPIGAHGSGLIGEDPLGIPNNLLPFLAQVAVGRRDKLAVFGNDYDSHDGTPIRDYIHVVDLARGHISALKYLQDLPKHEGLYREWNLGTGKGSTVFDVYHAFCKAIGRGLPYEVTGRRAGDVLNLTANPTRANTELKWKAKLSIDQACTDLWKWTTENPYGFSLDNYSWLLFDHEKMFGYASRLHTISFPKTGFKVSIANYGAMIQSIRKNDVEYTLGFELLGKYLLEKNPYFGATIGRYANRIGGACFDINGSKHEVDKNEDENCLHGGRVGFDKQLFLGPVVKQTEKGGKVTLEFVHVDADGHNGFPGELETQIKYTIGEETVEVEYQAKIAQSSKIDATPVNLTSHSYFHLGKYAIDGLFVRSITNQGLEFDKQKLPTGNIVEVSGELAAGKTLTRSDVYDHCFVVDSEGQLDTRKNEFKQILEVSDKSSRKIEFFSTEPAFQFYTGDGVVDVDGFHPRSGLCIEPGRFTNAINVSERRLQVLLKKDQVYGSRTKYVFS</sequence>
<evidence type="ECO:0000256" key="7">
    <source>
        <dbReference type="ARBA" id="ARBA00023235"/>
    </source>
</evidence>
<dbReference type="InterPro" id="IPR014718">
    <property type="entry name" value="GH-type_carb-bd"/>
</dbReference>
<dbReference type="PANTHER" id="PTHR43725:SF47">
    <property type="entry name" value="UDP-GLUCOSE 4-EPIMERASE"/>
    <property type="match status" value="1"/>
</dbReference>
<comment type="catalytic activity">
    <reaction evidence="1">
        <text>UDP-alpha-D-glucose = UDP-alpha-D-galactose</text>
        <dbReference type="Rhea" id="RHEA:22168"/>
        <dbReference type="ChEBI" id="CHEBI:58885"/>
        <dbReference type="ChEBI" id="CHEBI:66914"/>
        <dbReference type="EC" id="5.1.3.2"/>
    </reaction>
</comment>